<dbReference type="Gene3D" id="1.10.287.600">
    <property type="entry name" value="Helix hairpin bin"/>
    <property type="match status" value="1"/>
</dbReference>
<dbReference type="Pfam" id="PF00091">
    <property type="entry name" value="Tubulin"/>
    <property type="match status" value="1"/>
</dbReference>
<dbReference type="SMART" id="SM00864">
    <property type="entry name" value="Tubulin"/>
    <property type="match status" value="1"/>
</dbReference>
<keyword evidence="7 13" id="KW-0547">Nucleotide-binding</keyword>
<keyword evidence="8" id="KW-0378">Hydrolase</keyword>
<dbReference type="InterPro" id="IPR008280">
    <property type="entry name" value="Tub_FtsZ_C"/>
</dbReference>
<organism evidence="16 17">
    <name type="scientific">Brassicogethes aeneus</name>
    <name type="common">Rape pollen beetle</name>
    <name type="synonym">Meligethes aeneus</name>
    <dbReference type="NCBI Taxonomy" id="1431903"/>
    <lineage>
        <taxon>Eukaryota</taxon>
        <taxon>Metazoa</taxon>
        <taxon>Ecdysozoa</taxon>
        <taxon>Arthropoda</taxon>
        <taxon>Hexapoda</taxon>
        <taxon>Insecta</taxon>
        <taxon>Pterygota</taxon>
        <taxon>Neoptera</taxon>
        <taxon>Endopterygota</taxon>
        <taxon>Coleoptera</taxon>
        <taxon>Polyphaga</taxon>
        <taxon>Cucujiformia</taxon>
        <taxon>Nitidulidae</taxon>
        <taxon>Meligethinae</taxon>
        <taxon>Brassicogethes</taxon>
    </lineage>
</organism>
<evidence type="ECO:0000256" key="10">
    <source>
        <dbReference type="ARBA" id="ARBA00023134"/>
    </source>
</evidence>
<comment type="similarity">
    <text evidence="3 13">Belongs to the tubulin family.</text>
</comment>
<dbReference type="InterPro" id="IPR037103">
    <property type="entry name" value="Tubulin/FtsZ-like_C"/>
</dbReference>
<evidence type="ECO:0000256" key="12">
    <source>
        <dbReference type="ARBA" id="ARBA00049117"/>
    </source>
</evidence>
<evidence type="ECO:0000259" key="15">
    <source>
        <dbReference type="SMART" id="SM00865"/>
    </source>
</evidence>
<accession>A0A9P0FH79</accession>
<evidence type="ECO:0000256" key="7">
    <source>
        <dbReference type="ARBA" id="ARBA00022741"/>
    </source>
</evidence>
<keyword evidence="4" id="KW-0963">Cytoplasm</keyword>
<dbReference type="OrthoDB" id="1844at2759"/>
<dbReference type="Gene3D" id="3.40.50.1440">
    <property type="entry name" value="Tubulin/FtsZ, GTPase domain"/>
    <property type="match status" value="1"/>
</dbReference>
<dbReference type="AlphaFoldDB" id="A0A9P0FH79"/>
<comment type="subunit">
    <text evidence="13">Dimer of alpha and beta chains. A typical microtubule is a hollow water-filled tube with an outer diameter of 25 nm and an inner diameter of 15 nM. Alpha-beta heterodimers associate head-to-tail to form protofilaments running lengthwise along the microtubule wall with the beta-tubulin subunit facing the microtubule plus end conferring a structural polarity. Microtubules usually have 13 protofilaments but different protofilament numbers can be found in some organisms and specialized cells.</text>
</comment>
<keyword evidence="6" id="KW-0479">Metal-binding</keyword>
<feature type="domain" description="Tubulin/FtsZ GTPase" evidence="14">
    <location>
        <begin position="50"/>
        <end position="247"/>
    </location>
</feature>
<dbReference type="GO" id="GO:0005737">
    <property type="term" value="C:cytoplasm"/>
    <property type="evidence" value="ECO:0007669"/>
    <property type="project" value="UniProtKB-ARBA"/>
</dbReference>
<dbReference type="InterPro" id="IPR000217">
    <property type="entry name" value="Tubulin"/>
</dbReference>
<evidence type="ECO:0000256" key="3">
    <source>
        <dbReference type="ARBA" id="ARBA00009636"/>
    </source>
</evidence>
<evidence type="ECO:0000256" key="5">
    <source>
        <dbReference type="ARBA" id="ARBA00022701"/>
    </source>
</evidence>
<dbReference type="GO" id="GO:0005200">
    <property type="term" value="F:structural constituent of cytoskeleton"/>
    <property type="evidence" value="ECO:0007669"/>
    <property type="project" value="InterPro"/>
</dbReference>
<dbReference type="GO" id="GO:0046872">
    <property type="term" value="F:metal ion binding"/>
    <property type="evidence" value="ECO:0007669"/>
    <property type="project" value="UniProtKB-KW"/>
</dbReference>
<dbReference type="GO" id="GO:0005874">
    <property type="term" value="C:microtubule"/>
    <property type="evidence" value="ECO:0007669"/>
    <property type="project" value="UniProtKB-KW"/>
</dbReference>
<dbReference type="PROSITE" id="PS00227">
    <property type="entry name" value="TUBULIN"/>
    <property type="match status" value="1"/>
</dbReference>
<protein>
    <recommendedName>
        <fullName evidence="13">Tubulin alpha chain</fullName>
    </recommendedName>
</protein>
<evidence type="ECO:0000259" key="14">
    <source>
        <dbReference type="SMART" id="SM00864"/>
    </source>
</evidence>
<comment type="subcellular location">
    <subcellularLocation>
        <location evidence="2">Cytoplasm</location>
        <location evidence="2">Cytoskeleton</location>
    </subcellularLocation>
</comment>
<evidence type="ECO:0000256" key="8">
    <source>
        <dbReference type="ARBA" id="ARBA00022801"/>
    </source>
</evidence>
<name>A0A9P0FH79_BRAAE</name>
<dbReference type="SUPFAM" id="SSF55307">
    <property type="entry name" value="Tubulin C-terminal domain-like"/>
    <property type="match status" value="1"/>
</dbReference>
<dbReference type="InterPro" id="IPR003008">
    <property type="entry name" value="Tubulin_FtsZ_GTPase"/>
</dbReference>
<reference evidence="16" key="1">
    <citation type="submission" date="2021-12" db="EMBL/GenBank/DDBJ databases">
        <authorList>
            <person name="King R."/>
        </authorList>
    </citation>
    <scope>NUCLEOTIDE SEQUENCE</scope>
</reference>
<evidence type="ECO:0000256" key="9">
    <source>
        <dbReference type="ARBA" id="ARBA00022842"/>
    </source>
</evidence>
<evidence type="ECO:0000313" key="17">
    <source>
        <dbReference type="Proteomes" id="UP001154078"/>
    </source>
</evidence>
<evidence type="ECO:0000256" key="4">
    <source>
        <dbReference type="ARBA" id="ARBA00022490"/>
    </source>
</evidence>
<dbReference type="PANTHER" id="PTHR11588">
    <property type="entry name" value="TUBULIN"/>
    <property type="match status" value="1"/>
</dbReference>
<proteinExistence type="inferred from homology"/>
<dbReference type="InterPro" id="IPR023123">
    <property type="entry name" value="Tubulin_C"/>
</dbReference>
<feature type="domain" description="Tubulin/FtsZ 2-layer sandwich" evidence="15">
    <location>
        <begin position="249"/>
        <end position="394"/>
    </location>
</feature>
<dbReference type="Pfam" id="PF03953">
    <property type="entry name" value="Tubulin_C"/>
    <property type="match status" value="1"/>
</dbReference>
<dbReference type="SMART" id="SM00865">
    <property type="entry name" value="Tubulin_C"/>
    <property type="match status" value="1"/>
</dbReference>
<dbReference type="Gene3D" id="3.30.1330.20">
    <property type="entry name" value="Tubulin/FtsZ, C-terminal domain"/>
    <property type="match status" value="1"/>
</dbReference>
<dbReference type="GO" id="GO:0016787">
    <property type="term" value="F:hydrolase activity"/>
    <property type="evidence" value="ECO:0007669"/>
    <property type="project" value="UniProtKB-KW"/>
</dbReference>
<dbReference type="InterPro" id="IPR002452">
    <property type="entry name" value="Alpha_tubulin"/>
</dbReference>
<dbReference type="InterPro" id="IPR018316">
    <property type="entry name" value="Tubulin/FtsZ_2-layer-sand-dom"/>
</dbReference>
<dbReference type="Proteomes" id="UP001154078">
    <property type="component" value="Chromosome 5"/>
</dbReference>
<comment type="cofactor">
    <cofactor evidence="1">
        <name>Mg(2+)</name>
        <dbReference type="ChEBI" id="CHEBI:18420"/>
    </cofactor>
</comment>
<dbReference type="InterPro" id="IPR036525">
    <property type="entry name" value="Tubulin/FtsZ_GTPase_sf"/>
</dbReference>
<evidence type="ECO:0000256" key="2">
    <source>
        <dbReference type="ARBA" id="ARBA00004245"/>
    </source>
</evidence>
<comment type="catalytic activity">
    <reaction evidence="12">
        <text>GTP + H2O = GDP + phosphate + H(+)</text>
        <dbReference type="Rhea" id="RHEA:19669"/>
        <dbReference type="ChEBI" id="CHEBI:15377"/>
        <dbReference type="ChEBI" id="CHEBI:15378"/>
        <dbReference type="ChEBI" id="CHEBI:37565"/>
        <dbReference type="ChEBI" id="CHEBI:43474"/>
        <dbReference type="ChEBI" id="CHEBI:58189"/>
    </reaction>
    <physiologicalReaction direction="left-to-right" evidence="12">
        <dbReference type="Rhea" id="RHEA:19670"/>
    </physiologicalReaction>
</comment>
<keyword evidence="11" id="KW-0206">Cytoskeleton</keyword>
<evidence type="ECO:0000256" key="1">
    <source>
        <dbReference type="ARBA" id="ARBA00001946"/>
    </source>
</evidence>
<evidence type="ECO:0000256" key="13">
    <source>
        <dbReference type="RuleBase" id="RU000352"/>
    </source>
</evidence>
<dbReference type="FunFam" id="3.30.1330.20:FF:000001">
    <property type="entry name" value="Tubulin alpha chain"/>
    <property type="match status" value="1"/>
</dbReference>
<gene>
    <name evidence="16" type="ORF">MELIAE_LOCUS7609</name>
</gene>
<keyword evidence="10 13" id="KW-0342">GTP-binding</keyword>
<keyword evidence="17" id="KW-1185">Reference proteome</keyword>
<dbReference type="SUPFAM" id="SSF52490">
    <property type="entry name" value="Tubulin nucleotide-binding domain-like"/>
    <property type="match status" value="1"/>
</dbReference>
<dbReference type="EMBL" id="OV121136">
    <property type="protein sequence ID" value="CAH0556724.1"/>
    <property type="molecule type" value="Genomic_DNA"/>
</dbReference>
<dbReference type="GO" id="GO:0005525">
    <property type="term" value="F:GTP binding"/>
    <property type="evidence" value="ECO:0007669"/>
    <property type="project" value="UniProtKB-UniRule"/>
</dbReference>
<dbReference type="GO" id="GO:0007017">
    <property type="term" value="P:microtubule-based process"/>
    <property type="evidence" value="ECO:0007669"/>
    <property type="project" value="InterPro"/>
</dbReference>
<evidence type="ECO:0000313" key="16">
    <source>
        <dbReference type="EMBL" id="CAH0556724.1"/>
    </source>
</evidence>
<evidence type="ECO:0000256" key="6">
    <source>
        <dbReference type="ARBA" id="ARBA00022723"/>
    </source>
</evidence>
<dbReference type="PRINTS" id="PR01161">
    <property type="entry name" value="TUBULIN"/>
</dbReference>
<comment type="function">
    <text evidence="13">Tubulin is the major constituent of microtubules, a cylinder consisting of laterally associated linear protofilaments composed of alpha- and beta-tubulin heterodimers. Microtubules grow by the addition of GTP-tubulin dimers to the microtubule end, where a stabilizing cap forms. Below the cap, tubulin dimers are in GDP-bound state, owing to GTPase activity of alpha-tubulin.</text>
</comment>
<dbReference type="PRINTS" id="PR01162">
    <property type="entry name" value="ALPHATUBULIN"/>
</dbReference>
<dbReference type="CDD" id="cd02186">
    <property type="entry name" value="alpha_tubulin"/>
    <property type="match status" value="1"/>
</dbReference>
<dbReference type="FunFam" id="3.40.50.1440:FF:000007">
    <property type="entry name" value="Tubulin alpha chain"/>
    <property type="match status" value="1"/>
</dbReference>
<evidence type="ECO:0000256" key="11">
    <source>
        <dbReference type="ARBA" id="ARBA00023212"/>
    </source>
</evidence>
<keyword evidence="9" id="KW-0460">Magnesium</keyword>
<keyword evidence="5 13" id="KW-0493">Microtubule</keyword>
<sequence>MPKREIIQIHIGQAGVQIANACWELYCLEHGITVDGRVVGDSPCHYDDSFSAFFSISAAGKAVPRTLMIDLEPTVIDEIRTNYYKHLFRPNTLLTGKEDAANNFAIGYYSHGAEMLPLAMDTLRVLAEECNNLEGLLLFRSFGGGTGSGLTSLFLENIAKDYRKLSILEFGIFPSPRVSPVIVEPYNTVLTNHTSMEYEDCCFILDNEALYDILSRKLDIQNPTYTNLNRLLAQVVSGTTASLRFEGSVNVSLTEFQTNLVPYPRIHFPLITYAPIVGGARAAHEQFTIGQLTNSCFEPANQMIKCDPRNGSYISTCFLYRGNVNPAEINSSINSIKSKRSIKFVDWCPTGFKVGINYMPPTTVPGGDLAPTQRACVMISNSTAIKEAWERVVGKYEMMYKKRAFFHHYIGEGLEEGQFSEARENLKDLILDYKEVDT</sequence>
<dbReference type="InterPro" id="IPR017975">
    <property type="entry name" value="Tubulin_CS"/>
</dbReference>